<proteinExistence type="predicted"/>
<evidence type="ECO:0008006" key="4">
    <source>
        <dbReference type="Google" id="ProtNLM"/>
    </source>
</evidence>
<organism evidence="2 3">
    <name type="scientific">Paenarthrobacter ilicis</name>
    <dbReference type="NCBI Taxonomy" id="43665"/>
    <lineage>
        <taxon>Bacteria</taxon>
        <taxon>Bacillati</taxon>
        <taxon>Actinomycetota</taxon>
        <taxon>Actinomycetes</taxon>
        <taxon>Micrococcales</taxon>
        <taxon>Micrococcaceae</taxon>
        <taxon>Paenarthrobacter</taxon>
    </lineage>
</organism>
<evidence type="ECO:0000256" key="1">
    <source>
        <dbReference type="SAM" id="MobiDB-lite"/>
    </source>
</evidence>
<reference evidence="2 3" key="1">
    <citation type="submission" date="2020-03" db="EMBL/GenBank/DDBJ databases">
        <title>Genomic Encyclopedia of Type Strains, Phase III (KMG-III): the genomes of soil and plant-associated and newly described type strains.</title>
        <authorList>
            <person name="Whitman W."/>
        </authorList>
    </citation>
    <scope>NUCLEOTIDE SEQUENCE [LARGE SCALE GENOMIC DNA]</scope>
    <source>
        <strain evidence="2 3">CECT 4207</strain>
    </source>
</reference>
<comment type="caution">
    <text evidence="2">The sequence shown here is derived from an EMBL/GenBank/DDBJ whole genome shotgun (WGS) entry which is preliminary data.</text>
</comment>
<gene>
    <name evidence="2" type="ORF">FHR86_003379</name>
</gene>
<evidence type="ECO:0000313" key="3">
    <source>
        <dbReference type="Proteomes" id="UP000802392"/>
    </source>
</evidence>
<evidence type="ECO:0000313" key="2">
    <source>
        <dbReference type="EMBL" id="NIJ03031.1"/>
    </source>
</evidence>
<keyword evidence="3" id="KW-1185">Reference proteome</keyword>
<name>A0ABX0TQ98_9MICC</name>
<dbReference type="Proteomes" id="UP000802392">
    <property type="component" value="Unassembled WGS sequence"/>
</dbReference>
<accession>A0ABX0TQ98</accession>
<dbReference type="EMBL" id="JAAOZD010000008">
    <property type="protein sequence ID" value="NIJ03031.1"/>
    <property type="molecule type" value="Genomic_DNA"/>
</dbReference>
<sequence length="93" mass="10006">MGMCDMDLEFFEPAEAAALMRCSEGWLRDGAASGRFPHACWGKGKIVFTSEHIAEIARLSEILPGAHPTSNARGGSDANARLIGTRARNRMAS</sequence>
<protein>
    <recommendedName>
        <fullName evidence="4">Helix-turn-helix domain-containing protein</fullName>
    </recommendedName>
</protein>
<feature type="region of interest" description="Disordered" evidence="1">
    <location>
        <begin position="67"/>
        <end position="93"/>
    </location>
</feature>